<feature type="region of interest" description="Disordered" evidence="1">
    <location>
        <begin position="1"/>
        <end position="30"/>
    </location>
</feature>
<dbReference type="Proteomes" id="UP001465668">
    <property type="component" value="Unassembled WGS sequence"/>
</dbReference>
<evidence type="ECO:0000313" key="2">
    <source>
        <dbReference type="EMBL" id="KAK9771465.1"/>
    </source>
</evidence>
<keyword evidence="3" id="KW-1185">Reference proteome</keyword>
<protein>
    <submittedName>
        <fullName evidence="2">HNH nuclease domain-containing protein</fullName>
    </submittedName>
</protein>
<proteinExistence type="predicted"/>
<evidence type="ECO:0000256" key="1">
    <source>
        <dbReference type="SAM" id="MobiDB-lite"/>
    </source>
</evidence>
<evidence type="ECO:0000313" key="3">
    <source>
        <dbReference type="Proteomes" id="UP001465668"/>
    </source>
</evidence>
<organism evidence="2 3">
    <name type="scientific">Seiridium cardinale</name>
    <dbReference type="NCBI Taxonomy" id="138064"/>
    <lineage>
        <taxon>Eukaryota</taxon>
        <taxon>Fungi</taxon>
        <taxon>Dikarya</taxon>
        <taxon>Ascomycota</taxon>
        <taxon>Pezizomycotina</taxon>
        <taxon>Sordariomycetes</taxon>
        <taxon>Xylariomycetidae</taxon>
        <taxon>Amphisphaeriales</taxon>
        <taxon>Sporocadaceae</taxon>
        <taxon>Seiridium</taxon>
    </lineage>
</organism>
<dbReference type="EMBL" id="JARVKM010000074">
    <property type="protein sequence ID" value="KAK9771465.1"/>
    <property type="molecule type" value="Genomic_DNA"/>
</dbReference>
<gene>
    <name evidence="2" type="ORF">SCAR479_11804</name>
</gene>
<reference evidence="2 3" key="1">
    <citation type="submission" date="2024-02" db="EMBL/GenBank/DDBJ databases">
        <title>First draft genome assembly of two strains of Seiridium cardinale.</title>
        <authorList>
            <person name="Emiliani G."/>
            <person name="Scali E."/>
        </authorList>
    </citation>
    <scope>NUCLEOTIDE SEQUENCE [LARGE SCALE GENOMIC DNA]</scope>
    <source>
        <strain evidence="2 3">BM-138-000479</strain>
    </source>
</reference>
<comment type="caution">
    <text evidence="2">The sequence shown here is derived from an EMBL/GenBank/DDBJ whole genome shotgun (WGS) entry which is preliminary data.</text>
</comment>
<accession>A0ABR2XCA8</accession>
<feature type="compositionally biased region" description="Polar residues" evidence="1">
    <location>
        <begin position="1"/>
        <end position="12"/>
    </location>
</feature>
<name>A0ABR2XCA8_9PEZI</name>
<sequence length="171" mass="19169">MAASKAPTSSPANYEITPQPGDQPPTYEDRAVKDCPPYWCESMSRKTVGDVGLKVETRFLNNKPDFKVLRVKREGGQSGKPVFLKTPKQGENLVLFEISWRKKDNLHIWLGESGGGVAIERASDTVHKLELTKELKQQLADKLVASWCLKIWHASAAKQEKERLHEGLEGD</sequence>